<dbReference type="SUPFAM" id="SSF52540">
    <property type="entry name" value="P-loop containing nucleoside triphosphate hydrolases"/>
    <property type="match status" value="1"/>
</dbReference>
<dbReference type="Gene3D" id="3.40.50.300">
    <property type="entry name" value="P-loop containing nucleotide triphosphate hydrolases"/>
    <property type="match status" value="1"/>
</dbReference>
<keyword evidence="15" id="KW-0067">ATP-binding</keyword>
<dbReference type="Pfam" id="PF13087">
    <property type="entry name" value="AAA_12"/>
    <property type="match status" value="1"/>
</dbReference>
<dbReference type="AlphaFoldDB" id="A0A1Y2F3S4"/>
<evidence type="ECO:0000256" key="2">
    <source>
        <dbReference type="ARBA" id="ARBA00004123"/>
    </source>
</evidence>
<evidence type="ECO:0000259" key="23">
    <source>
        <dbReference type="Pfam" id="PF13087"/>
    </source>
</evidence>
<evidence type="ECO:0000256" key="12">
    <source>
        <dbReference type="ARBA" id="ARBA00022763"/>
    </source>
</evidence>
<keyword evidence="25" id="KW-1185">Reference proteome</keyword>
<dbReference type="GO" id="GO:0005634">
    <property type="term" value="C:nucleus"/>
    <property type="evidence" value="ECO:0007669"/>
    <property type="project" value="UniProtKB-SubCell"/>
</dbReference>
<evidence type="ECO:0000256" key="16">
    <source>
        <dbReference type="ARBA" id="ARBA00023004"/>
    </source>
</evidence>
<keyword evidence="11" id="KW-0255">Endonuclease</keyword>
<evidence type="ECO:0000256" key="20">
    <source>
        <dbReference type="ARBA" id="ARBA00023242"/>
    </source>
</evidence>
<dbReference type="FunFam" id="3.40.50.300:FF:000789">
    <property type="entry name" value="DNA replication ATP-dependent helicase/nuclease DNA2"/>
    <property type="match status" value="1"/>
</dbReference>
<evidence type="ECO:0000256" key="11">
    <source>
        <dbReference type="ARBA" id="ARBA00022759"/>
    </source>
</evidence>
<dbReference type="GeneID" id="63786464"/>
<evidence type="ECO:0000256" key="15">
    <source>
        <dbReference type="ARBA" id="ARBA00022840"/>
    </source>
</evidence>
<evidence type="ECO:0000256" key="6">
    <source>
        <dbReference type="ARBA" id="ARBA00022485"/>
    </source>
</evidence>
<evidence type="ECO:0000256" key="19">
    <source>
        <dbReference type="ARBA" id="ARBA00023204"/>
    </source>
</evidence>
<keyword evidence="10" id="KW-0547">Nucleotide-binding</keyword>
<evidence type="ECO:0000256" key="3">
    <source>
        <dbReference type="ARBA" id="ARBA00007913"/>
    </source>
</evidence>
<dbReference type="OMA" id="CANDIIA"/>
<name>A0A1Y2F3S4_PROLT</name>
<evidence type="ECO:0000256" key="21">
    <source>
        <dbReference type="ARBA" id="ARBA00023268"/>
    </source>
</evidence>
<dbReference type="EC" id="3.6.4.12" evidence="4"/>
<keyword evidence="7" id="KW-0235">DNA replication</keyword>
<sequence>MNADIMSIANELIYGGMLKCGTPQIAAQQLQVDSTKALESVHAHGSCHTPCLFESILSPKRSVAFLNTDDIAEAKETKRGDQTQNAVESMLIAQIVSSLVAGGVAQHAIGVISPYRSQLKLLHADLEAFPHVMVDTADKFQGRDKECILVSFVRSNSTGQVGDLLKDWRRINVALTRAKRKLICIGSQETLAHDALLNKFVHLAHRRGWSIDLPSDVLQQHVAKQPASGVAVSLSTVARMDESLKENRETRKRNSPKVVHAGQRVLFKNGARPILRDLKNEM</sequence>
<keyword evidence="13" id="KW-0378">Hydrolase</keyword>
<comment type="similarity">
    <text evidence="3">Belongs to the DNA2/NAM7 helicase family.</text>
</comment>
<keyword evidence="18" id="KW-0238">DNA-binding</keyword>
<evidence type="ECO:0000313" key="25">
    <source>
        <dbReference type="Proteomes" id="UP000193685"/>
    </source>
</evidence>
<evidence type="ECO:0000256" key="1">
    <source>
        <dbReference type="ARBA" id="ARBA00001966"/>
    </source>
</evidence>
<dbReference type="GO" id="GO:0005524">
    <property type="term" value="F:ATP binding"/>
    <property type="evidence" value="ECO:0007669"/>
    <property type="project" value="UniProtKB-KW"/>
</dbReference>
<gene>
    <name evidence="24" type="ORF">BCR37DRAFT_382404</name>
</gene>
<evidence type="ECO:0000256" key="5">
    <source>
        <dbReference type="ARBA" id="ARBA00021516"/>
    </source>
</evidence>
<evidence type="ECO:0000256" key="8">
    <source>
        <dbReference type="ARBA" id="ARBA00022722"/>
    </source>
</evidence>
<evidence type="ECO:0000256" key="7">
    <source>
        <dbReference type="ARBA" id="ARBA00022705"/>
    </source>
</evidence>
<evidence type="ECO:0000256" key="9">
    <source>
        <dbReference type="ARBA" id="ARBA00022723"/>
    </source>
</evidence>
<evidence type="ECO:0000256" key="22">
    <source>
        <dbReference type="ARBA" id="ARBA00047995"/>
    </source>
</evidence>
<keyword evidence="8" id="KW-0540">Nuclease</keyword>
<dbReference type="Proteomes" id="UP000193685">
    <property type="component" value="Unassembled WGS sequence"/>
</dbReference>
<dbReference type="EMBL" id="MCFI01000018">
    <property type="protein sequence ID" value="ORY78144.1"/>
    <property type="molecule type" value="Genomic_DNA"/>
</dbReference>
<reference evidence="24 25" key="1">
    <citation type="submission" date="2016-07" db="EMBL/GenBank/DDBJ databases">
        <title>Pervasive Adenine N6-methylation of Active Genes in Fungi.</title>
        <authorList>
            <consortium name="DOE Joint Genome Institute"/>
            <person name="Mondo S.J."/>
            <person name="Dannebaum R.O."/>
            <person name="Kuo R.C."/>
            <person name="Labutti K."/>
            <person name="Haridas S."/>
            <person name="Kuo A."/>
            <person name="Salamov A."/>
            <person name="Ahrendt S.R."/>
            <person name="Lipzen A."/>
            <person name="Sullivan W."/>
            <person name="Andreopoulos W.B."/>
            <person name="Clum A."/>
            <person name="Lindquist E."/>
            <person name="Daum C."/>
            <person name="Ramamoorthy G.K."/>
            <person name="Gryganskyi A."/>
            <person name="Culley D."/>
            <person name="Magnuson J.K."/>
            <person name="James T.Y."/>
            <person name="O'Malley M.A."/>
            <person name="Stajich J.E."/>
            <person name="Spatafora J.W."/>
            <person name="Visel A."/>
            <person name="Grigoriev I.V."/>
        </authorList>
    </citation>
    <scope>NUCLEOTIDE SEQUENCE [LARGE SCALE GENOMIC DNA]</scope>
    <source>
        <strain evidence="24 25">12-1054</strain>
    </source>
</reference>
<dbReference type="PANTHER" id="PTHR43788:SF8">
    <property type="entry name" value="DNA-BINDING PROTEIN SMUBP-2"/>
    <property type="match status" value="1"/>
</dbReference>
<comment type="caution">
    <text evidence="24">The sequence shown here is derived from an EMBL/GenBank/DDBJ whole genome shotgun (WGS) entry which is preliminary data.</text>
</comment>
<dbReference type="GO" id="GO:0016887">
    <property type="term" value="F:ATP hydrolysis activity"/>
    <property type="evidence" value="ECO:0007669"/>
    <property type="project" value="RHEA"/>
</dbReference>
<keyword evidence="21" id="KW-0511">Multifunctional enzyme</keyword>
<dbReference type="PANTHER" id="PTHR43788">
    <property type="entry name" value="DNA2/NAM7 HELICASE FAMILY MEMBER"/>
    <property type="match status" value="1"/>
</dbReference>
<keyword evidence="9" id="KW-0479">Metal-binding</keyword>
<evidence type="ECO:0000256" key="14">
    <source>
        <dbReference type="ARBA" id="ARBA00022806"/>
    </source>
</evidence>
<dbReference type="CDD" id="cd18808">
    <property type="entry name" value="SF1_C_Upf1"/>
    <property type="match status" value="1"/>
</dbReference>
<dbReference type="InterPro" id="IPR041679">
    <property type="entry name" value="DNA2/NAM7-like_C"/>
</dbReference>
<dbReference type="InterPro" id="IPR050534">
    <property type="entry name" value="Coronavir_polyprotein_1ab"/>
</dbReference>
<proteinExistence type="inferred from homology"/>
<dbReference type="GO" id="GO:0046872">
    <property type="term" value="F:metal ion binding"/>
    <property type="evidence" value="ECO:0007669"/>
    <property type="project" value="UniProtKB-KW"/>
</dbReference>
<keyword evidence="14" id="KW-0347">Helicase</keyword>
<organism evidence="24 25">
    <name type="scientific">Protomyces lactucae-debilis</name>
    <dbReference type="NCBI Taxonomy" id="2754530"/>
    <lineage>
        <taxon>Eukaryota</taxon>
        <taxon>Fungi</taxon>
        <taxon>Dikarya</taxon>
        <taxon>Ascomycota</taxon>
        <taxon>Taphrinomycotina</taxon>
        <taxon>Taphrinomycetes</taxon>
        <taxon>Taphrinales</taxon>
        <taxon>Protomycetaceae</taxon>
        <taxon>Protomyces</taxon>
    </lineage>
</organism>
<comment type="subcellular location">
    <subcellularLocation>
        <location evidence="2">Nucleus</location>
    </subcellularLocation>
</comment>
<feature type="non-terminal residue" evidence="24">
    <location>
        <position position="282"/>
    </location>
</feature>
<keyword evidence="12" id="KW-0227">DNA damage</keyword>
<evidence type="ECO:0000256" key="17">
    <source>
        <dbReference type="ARBA" id="ARBA00023014"/>
    </source>
</evidence>
<dbReference type="GO" id="GO:0043139">
    <property type="term" value="F:5'-3' DNA helicase activity"/>
    <property type="evidence" value="ECO:0007669"/>
    <property type="project" value="TreeGrafter"/>
</dbReference>
<evidence type="ECO:0000313" key="24">
    <source>
        <dbReference type="EMBL" id="ORY78144.1"/>
    </source>
</evidence>
<comment type="cofactor">
    <cofactor evidence="1">
        <name>[4Fe-4S] cluster</name>
        <dbReference type="ChEBI" id="CHEBI:49883"/>
    </cofactor>
</comment>
<dbReference type="OrthoDB" id="6513042at2759"/>
<comment type="catalytic activity">
    <reaction evidence="22">
        <text>ATP + H2O = ADP + phosphate + H(+)</text>
        <dbReference type="Rhea" id="RHEA:13065"/>
        <dbReference type="ChEBI" id="CHEBI:15377"/>
        <dbReference type="ChEBI" id="CHEBI:15378"/>
        <dbReference type="ChEBI" id="CHEBI:30616"/>
        <dbReference type="ChEBI" id="CHEBI:43474"/>
        <dbReference type="ChEBI" id="CHEBI:456216"/>
        <dbReference type="EC" id="3.6.4.12"/>
    </reaction>
</comment>
<evidence type="ECO:0000256" key="18">
    <source>
        <dbReference type="ARBA" id="ARBA00023125"/>
    </source>
</evidence>
<keyword evidence="19" id="KW-0234">DNA repair</keyword>
<dbReference type="GO" id="GO:0006260">
    <property type="term" value="P:DNA replication"/>
    <property type="evidence" value="ECO:0007669"/>
    <property type="project" value="UniProtKB-KW"/>
</dbReference>
<evidence type="ECO:0000256" key="13">
    <source>
        <dbReference type="ARBA" id="ARBA00022801"/>
    </source>
</evidence>
<evidence type="ECO:0000256" key="4">
    <source>
        <dbReference type="ARBA" id="ARBA00012551"/>
    </source>
</evidence>
<keyword evidence="6" id="KW-0004">4Fe-4S</keyword>
<protein>
    <recommendedName>
        <fullName evidence="5">DNA replication ATP-dependent helicase/nuclease DNA2</fullName>
        <ecNumber evidence="4">3.6.4.12</ecNumber>
    </recommendedName>
</protein>
<keyword evidence="17" id="KW-0411">Iron-sulfur</keyword>
<accession>A0A1Y2F3S4</accession>
<dbReference type="GO" id="GO:0051539">
    <property type="term" value="F:4 iron, 4 sulfur cluster binding"/>
    <property type="evidence" value="ECO:0007669"/>
    <property type="project" value="UniProtKB-KW"/>
</dbReference>
<dbReference type="InterPro" id="IPR047187">
    <property type="entry name" value="SF1_C_Upf1"/>
</dbReference>
<dbReference type="InterPro" id="IPR027417">
    <property type="entry name" value="P-loop_NTPase"/>
</dbReference>
<keyword evidence="20" id="KW-0539">Nucleus</keyword>
<dbReference type="GO" id="GO:0004519">
    <property type="term" value="F:endonuclease activity"/>
    <property type="evidence" value="ECO:0007669"/>
    <property type="project" value="UniProtKB-KW"/>
</dbReference>
<keyword evidence="16" id="KW-0408">Iron</keyword>
<dbReference type="RefSeq" id="XP_040723255.1">
    <property type="nucleotide sequence ID" value="XM_040869865.1"/>
</dbReference>
<dbReference type="STRING" id="56484.A0A1Y2F3S4"/>
<evidence type="ECO:0000256" key="10">
    <source>
        <dbReference type="ARBA" id="ARBA00022741"/>
    </source>
</evidence>
<feature type="domain" description="DNA2/NAM7 helicase-like C-terminal" evidence="23">
    <location>
        <begin position="1"/>
        <end position="188"/>
    </location>
</feature>
<dbReference type="GO" id="GO:0006281">
    <property type="term" value="P:DNA repair"/>
    <property type="evidence" value="ECO:0007669"/>
    <property type="project" value="UniProtKB-KW"/>
</dbReference>
<dbReference type="GO" id="GO:0003677">
    <property type="term" value="F:DNA binding"/>
    <property type="evidence" value="ECO:0007669"/>
    <property type="project" value="UniProtKB-KW"/>
</dbReference>